<evidence type="ECO:0000256" key="1">
    <source>
        <dbReference type="SAM" id="Phobius"/>
    </source>
</evidence>
<dbReference type="InterPro" id="IPR014535">
    <property type="entry name" value="Hpre_diP_synt_I"/>
</dbReference>
<name>A0A841KXM7_9FIRM</name>
<dbReference type="PIRSF" id="PIRSF027391">
    <property type="entry name" value="Hpre_diP_synt_I"/>
    <property type="match status" value="1"/>
</dbReference>
<keyword evidence="1" id="KW-0472">Membrane</keyword>
<dbReference type="Pfam" id="PF07456">
    <property type="entry name" value="Hpre_diP_synt_I"/>
    <property type="match status" value="1"/>
</dbReference>
<dbReference type="RefSeq" id="WP_184308714.1">
    <property type="nucleotide sequence ID" value="NZ_JACHEN010000004.1"/>
</dbReference>
<sequence>MKTKRLLYLSMIVSIGIALHIIESTIPLPFIAPGAKLGLANIVNLITLVVFGYKYAFAVAIIRCLVATLGTGAVTGLLYSLSGALLSTLVMWVVYRNFSTHFSLIGVSVFGALAHNIAQLAVASIMIHNILIFTYLPVMMLVSLFTGYFVGLTSNYATLHLKAILSKGGNTSKIIM</sequence>
<keyword evidence="1" id="KW-1133">Transmembrane helix</keyword>
<keyword evidence="2" id="KW-0808">Transferase</keyword>
<keyword evidence="3" id="KW-1185">Reference proteome</keyword>
<dbReference type="EC" id="2.5.1.30" evidence="2"/>
<protein>
    <submittedName>
        <fullName evidence="2">Heptaprenyl diphosphate synthase</fullName>
        <ecNumber evidence="2">2.5.1.30</ecNumber>
    </submittedName>
</protein>
<gene>
    <name evidence="2" type="ORF">HNQ80_000990</name>
</gene>
<proteinExistence type="predicted"/>
<accession>A0A841KXM7</accession>
<dbReference type="EMBL" id="JACHEN010000004">
    <property type="protein sequence ID" value="MBB6214905.1"/>
    <property type="molecule type" value="Genomic_DNA"/>
</dbReference>
<feature type="transmembrane region" description="Helical" evidence="1">
    <location>
        <begin position="7"/>
        <end position="30"/>
    </location>
</feature>
<feature type="transmembrane region" description="Helical" evidence="1">
    <location>
        <begin position="130"/>
        <end position="151"/>
    </location>
</feature>
<feature type="transmembrane region" description="Helical" evidence="1">
    <location>
        <begin position="101"/>
        <end position="118"/>
    </location>
</feature>
<evidence type="ECO:0000313" key="2">
    <source>
        <dbReference type="EMBL" id="MBB6214905.1"/>
    </source>
</evidence>
<dbReference type="AlphaFoldDB" id="A0A841KXM7"/>
<dbReference type="Gene3D" id="1.10.1760.20">
    <property type="match status" value="1"/>
</dbReference>
<dbReference type="InterPro" id="IPR010898">
    <property type="entry name" value="Hpre_diP_synth_I"/>
</dbReference>
<reference evidence="2 3" key="1">
    <citation type="submission" date="2020-08" db="EMBL/GenBank/DDBJ databases">
        <title>Genomic Encyclopedia of Type Strains, Phase IV (KMG-IV): sequencing the most valuable type-strain genomes for metagenomic binning, comparative biology and taxonomic classification.</title>
        <authorList>
            <person name="Goeker M."/>
        </authorList>
    </citation>
    <scope>NUCLEOTIDE SEQUENCE [LARGE SCALE GENOMIC DNA]</scope>
    <source>
        <strain evidence="2 3">DSM 103526</strain>
    </source>
</reference>
<dbReference type="GO" id="GO:0000010">
    <property type="term" value="F:heptaprenyl diphosphate synthase activity"/>
    <property type="evidence" value="ECO:0007669"/>
    <property type="project" value="UniProtKB-EC"/>
</dbReference>
<comment type="caution">
    <text evidence="2">The sequence shown here is derived from an EMBL/GenBank/DDBJ whole genome shotgun (WGS) entry which is preliminary data.</text>
</comment>
<dbReference type="Proteomes" id="UP000579281">
    <property type="component" value="Unassembled WGS sequence"/>
</dbReference>
<evidence type="ECO:0000313" key="3">
    <source>
        <dbReference type="Proteomes" id="UP000579281"/>
    </source>
</evidence>
<organism evidence="2 3">
    <name type="scientific">Anaerosolibacter carboniphilus</name>
    <dbReference type="NCBI Taxonomy" id="1417629"/>
    <lineage>
        <taxon>Bacteria</taxon>
        <taxon>Bacillati</taxon>
        <taxon>Bacillota</taxon>
        <taxon>Clostridia</taxon>
        <taxon>Peptostreptococcales</taxon>
        <taxon>Thermotaleaceae</taxon>
        <taxon>Anaerosolibacter</taxon>
    </lineage>
</organism>
<keyword evidence="1" id="KW-0812">Transmembrane</keyword>